<proteinExistence type="inferred from homology"/>
<comment type="caution">
    <text evidence="3">The sequence shown here is derived from an EMBL/GenBank/DDBJ whole genome shotgun (WGS) entry which is preliminary data.</text>
</comment>
<evidence type="ECO:0000313" key="3">
    <source>
        <dbReference type="EMBL" id="PFX26413.1"/>
    </source>
</evidence>
<dbReference type="Pfam" id="PF00167">
    <property type="entry name" value="FGF"/>
    <property type="match status" value="1"/>
</dbReference>
<evidence type="ECO:0000256" key="1">
    <source>
        <dbReference type="ARBA" id="ARBA00007936"/>
    </source>
</evidence>
<organism evidence="3 4">
    <name type="scientific">Stylophora pistillata</name>
    <name type="common">Smooth cauliflower coral</name>
    <dbReference type="NCBI Taxonomy" id="50429"/>
    <lineage>
        <taxon>Eukaryota</taxon>
        <taxon>Metazoa</taxon>
        <taxon>Cnidaria</taxon>
        <taxon>Anthozoa</taxon>
        <taxon>Hexacorallia</taxon>
        <taxon>Scleractinia</taxon>
        <taxon>Astrocoeniina</taxon>
        <taxon>Pocilloporidae</taxon>
        <taxon>Stylophora</taxon>
    </lineage>
</organism>
<dbReference type="STRING" id="50429.A0A2B4SBK7"/>
<dbReference type="InterPro" id="IPR008996">
    <property type="entry name" value="IL1/FGF"/>
</dbReference>
<sequence length="190" mass="21427">MDAKVLKAQINEITACRAKTKEWVLTKSALLQLKAVQWSAAKINLNIFSLRDSGITDEGSNITQVKLFSKNNWFFRLQDDGNVSGTKEQSSDEVNLQLQSIGKGLVHIYSPTVERYLAMDNNGRLFSMKSKTDSTIFKHVKGINGLHTFSSHKYYRDTAHDMYIALKKDGLPRKGNKTCSLHKGSQFLIL</sequence>
<dbReference type="SUPFAM" id="SSF50353">
    <property type="entry name" value="Cytokine"/>
    <property type="match status" value="1"/>
</dbReference>
<protein>
    <recommendedName>
        <fullName evidence="2">Fibroblast growth factor</fullName>
        <shortName evidence="2">FGF</shortName>
    </recommendedName>
</protein>
<dbReference type="SMART" id="SM00442">
    <property type="entry name" value="FGF"/>
    <property type="match status" value="1"/>
</dbReference>
<keyword evidence="4" id="KW-1185">Reference proteome</keyword>
<dbReference type="PANTHER" id="PTHR11486">
    <property type="entry name" value="FIBROBLAST GROWTH FACTOR"/>
    <property type="match status" value="1"/>
</dbReference>
<dbReference type="AlphaFoldDB" id="A0A2B4SBK7"/>
<reference evidence="4" key="1">
    <citation type="journal article" date="2017" name="bioRxiv">
        <title>Comparative analysis of the genomes of Stylophora pistillata and Acropora digitifera provides evidence for extensive differences between species of corals.</title>
        <authorList>
            <person name="Voolstra C.R."/>
            <person name="Li Y."/>
            <person name="Liew Y.J."/>
            <person name="Baumgarten S."/>
            <person name="Zoccola D."/>
            <person name="Flot J.-F."/>
            <person name="Tambutte S."/>
            <person name="Allemand D."/>
            <person name="Aranda M."/>
        </authorList>
    </citation>
    <scope>NUCLEOTIDE SEQUENCE [LARGE SCALE GENOMIC DNA]</scope>
</reference>
<dbReference type="PRINTS" id="PR00263">
    <property type="entry name" value="HBGFFGF"/>
</dbReference>
<evidence type="ECO:0000313" key="4">
    <source>
        <dbReference type="Proteomes" id="UP000225706"/>
    </source>
</evidence>
<gene>
    <name evidence="3" type="primary">fgf2</name>
    <name evidence="3" type="ORF">AWC38_SpisGene8909</name>
</gene>
<dbReference type="OrthoDB" id="5987799at2759"/>
<dbReference type="CDD" id="cd00058">
    <property type="entry name" value="beta-trefoil_FGF"/>
    <property type="match status" value="1"/>
</dbReference>
<evidence type="ECO:0000256" key="2">
    <source>
        <dbReference type="RuleBase" id="RU049442"/>
    </source>
</evidence>
<comment type="similarity">
    <text evidence="1 2">Belongs to the heparin-binding growth factors family.</text>
</comment>
<dbReference type="InterPro" id="IPR002209">
    <property type="entry name" value="Fibroblast_GF_fam"/>
</dbReference>
<dbReference type="EMBL" id="LSMT01000126">
    <property type="protein sequence ID" value="PFX26413.1"/>
    <property type="molecule type" value="Genomic_DNA"/>
</dbReference>
<dbReference type="Proteomes" id="UP000225706">
    <property type="component" value="Unassembled WGS sequence"/>
</dbReference>
<name>A0A2B4SBK7_STYPI</name>
<dbReference type="InterPro" id="IPR056378">
    <property type="entry name" value="Let-756-like_FGF"/>
</dbReference>
<dbReference type="GO" id="GO:0008083">
    <property type="term" value="F:growth factor activity"/>
    <property type="evidence" value="ECO:0007669"/>
    <property type="project" value="InterPro"/>
</dbReference>
<accession>A0A2B4SBK7</accession>
<dbReference type="Gene3D" id="2.80.10.50">
    <property type="match status" value="1"/>
</dbReference>